<accession>A0A9Q3HM91</accession>
<dbReference type="Gene3D" id="3.30.420.10">
    <property type="entry name" value="Ribonuclease H-like superfamily/Ribonuclease H"/>
    <property type="match status" value="1"/>
</dbReference>
<protein>
    <submittedName>
        <fullName evidence="2">Uncharacterized protein</fullName>
    </submittedName>
</protein>
<dbReference type="Proteomes" id="UP000765509">
    <property type="component" value="Unassembled WGS sequence"/>
</dbReference>
<comment type="caution">
    <text evidence="2">The sequence shown here is derived from an EMBL/GenBank/DDBJ whole genome shotgun (WGS) entry which is preliminary data.</text>
</comment>
<dbReference type="AlphaFoldDB" id="A0A9Q3HM91"/>
<dbReference type="GO" id="GO:0003676">
    <property type="term" value="F:nucleic acid binding"/>
    <property type="evidence" value="ECO:0007669"/>
    <property type="project" value="InterPro"/>
</dbReference>
<proteinExistence type="predicted"/>
<evidence type="ECO:0000256" key="1">
    <source>
        <dbReference type="SAM" id="MobiDB-lite"/>
    </source>
</evidence>
<evidence type="ECO:0000313" key="3">
    <source>
        <dbReference type="Proteomes" id="UP000765509"/>
    </source>
</evidence>
<organism evidence="2 3">
    <name type="scientific">Austropuccinia psidii MF-1</name>
    <dbReference type="NCBI Taxonomy" id="1389203"/>
    <lineage>
        <taxon>Eukaryota</taxon>
        <taxon>Fungi</taxon>
        <taxon>Dikarya</taxon>
        <taxon>Basidiomycota</taxon>
        <taxon>Pucciniomycotina</taxon>
        <taxon>Pucciniomycetes</taxon>
        <taxon>Pucciniales</taxon>
        <taxon>Sphaerophragmiaceae</taxon>
        <taxon>Austropuccinia</taxon>
    </lineage>
</organism>
<sequence length="117" mass="13662">MRPRAQHVDQWTTLIGQSGPAGRQKEKNLIESESGAPQMRSGCLKTLPSTIEWAVNQLCRMNLREMVRQVYRPALRPFIEQMEQAPWIRGRHRLLVMEDNAPIHTAAFSNQWRKRNK</sequence>
<evidence type="ECO:0000313" key="2">
    <source>
        <dbReference type="EMBL" id="MBW0509352.1"/>
    </source>
</evidence>
<reference evidence="2" key="1">
    <citation type="submission" date="2021-03" db="EMBL/GenBank/DDBJ databases">
        <title>Draft genome sequence of rust myrtle Austropuccinia psidii MF-1, a brazilian biotype.</title>
        <authorList>
            <person name="Quecine M.C."/>
            <person name="Pachon D.M.R."/>
            <person name="Bonatelli M.L."/>
            <person name="Correr F.H."/>
            <person name="Franceschini L.M."/>
            <person name="Leite T.F."/>
            <person name="Margarido G.R.A."/>
            <person name="Almeida C.A."/>
            <person name="Ferrarezi J.A."/>
            <person name="Labate C.A."/>
        </authorList>
    </citation>
    <scope>NUCLEOTIDE SEQUENCE</scope>
    <source>
        <strain evidence="2">MF-1</strain>
    </source>
</reference>
<keyword evidence="3" id="KW-1185">Reference proteome</keyword>
<feature type="region of interest" description="Disordered" evidence="1">
    <location>
        <begin position="1"/>
        <end position="41"/>
    </location>
</feature>
<feature type="non-terminal residue" evidence="2">
    <location>
        <position position="1"/>
    </location>
</feature>
<name>A0A9Q3HM91_9BASI</name>
<gene>
    <name evidence="2" type="ORF">O181_049067</name>
</gene>
<dbReference type="InterPro" id="IPR036397">
    <property type="entry name" value="RNaseH_sf"/>
</dbReference>
<dbReference type="EMBL" id="AVOT02020898">
    <property type="protein sequence ID" value="MBW0509352.1"/>
    <property type="molecule type" value="Genomic_DNA"/>
</dbReference>